<dbReference type="RefSeq" id="WP_065913405.1">
    <property type="nucleotide sequence ID" value="NZ_CP016793.1"/>
</dbReference>
<organism evidence="3 4">
    <name type="scientific">Lentzea guizhouensis</name>
    <dbReference type="NCBI Taxonomy" id="1586287"/>
    <lineage>
        <taxon>Bacteria</taxon>
        <taxon>Bacillati</taxon>
        <taxon>Actinomycetota</taxon>
        <taxon>Actinomycetes</taxon>
        <taxon>Pseudonocardiales</taxon>
        <taxon>Pseudonocardiaceae</taxon>
        <taxon>Lentzea</taxon>
    </lineage>
</organism>
<accession>A0A1B2HB88</accession>
<evidence type="ECO:0000256" key="1">
    <source>
        <dbReference type="ARBA" id="ARBA00022801"/>
    </source>
</evidence>
<reference evidence="3 4" key="1">
    <citation type="submission" date="2016-07" db="EMBL/GenBank/DDBJ databases">
        <title>Complete genome sequence of the Lentzea guizhouensis DHS C013.</title>
        <authorList>
            <person name="Cao C."/>
        </authorList>
    </citation>
    <scope>NUCLEOTIDE SEQUENCE [LARGE SCALE GENOMIC DNA]</scope>
    <source>
        <strain evidence="3 4">DHS C013</strain>
    </source>
</reference>
<dbReference type="Proteomes" id="UP000093053">
    <property type="component" value="Chromosome"/>
</dbReference>
<evidence type="ECO:0000259" key="2">
    <source>
        <dbReference type="Pfam" id="PF00561"/>
    </source>
</evidence>
<dbReference type="Gene3D" id="3.40.50.1820">
    <property type="entry name" value="alpha/beta hydrolase"/>
    <property type="match status" value="1"/>
</dbReference>
<dbReference type="AlphaFoldDB" id="A0A1B2HB88"/>
<evidence type="ECO:0000313" key="3">
    <source>
        <dbReference type="EMBL" id="ANZ34987.1"/>
    </source>
</evidence>
<keyword evidence="1 3" id="KW-0378">Hydrolase</keyword>
<dbReference type="SUPFAM" id="SSF53474">
    <property type="entry name" value="alpha/beta-Hydrolases"/>
    <property type="match status" value="1"/>
</dbReference>
<feature type="domain" description="AB hydrolase-1" evidence="2">
    <location>
        <begin position="33"/>
        <end position="264"/>
    </location>
</feature>
<sequence>MTTKTHVTKHRFLDVDGINVFYREAGDPNAPKLLLLHGFPSASHQYARLIEELKDDFHIVAPDHPGSGHTEVPGERHYTFDFLADTVEKFLEKLNFTGFTMYVFDFGAPVGFRVATRHPEWVEGLVVQNGNAYEDGLSELAKAFVGNRDPEYARSLLALEYTKFGYVEGARDPESISPHTWTLDQHYLDLRPQPQVDLFLDYHNNVAQYPKWQTYLREHRPPTLITWGKGDPFFLEPGARAYLRDVPDAQLHLLDTGHFALEEDLTEIAGLIREFAARR</sequence>
<dbReference type="KEGG" id="led:BBK82_01755"/>
<dbReference type="InterPro" id="IPR051340">
    <property type="entry name" value="Haloalkane_dehalogenase"/>
</dbReference>
<protein>
    <submittedName>
        <fullName evidence="3">Alpha/beta hydrolase</fullName>
    </submittedName>
</protein>
<keyword evidence="4" id="KW-1185">Reference proteome</keyword>
<dbReference type="InterPro" id="IPR000073">
    <property type="entry name" value="AB_hydrolase_1"/>
</dbReference>
<proteinExistence type="predicted"/>
<dbReference type="OrthoDB" id="5431692at2"/>
<dbReference type="Pfam" id="PF00561">
    <property type="entry name" value="Abhydrolase_1"/>
    <property type="match status" value="1"/>
</dbReference>
<dbReference type="STRING" id="1586287.BBK82_01755"/>
<dbReference type="PANTHER" id="PTHR42977:SF3">
    <property type="entry name" value="AB HYDROLASE-1 DOMAIN-CONTAINING PROTEIN"/>
    <property type="match status" value="1"/>
</dbReference>
<dbReference type="PANTHER" id="PTHR42977">
    <property type="entry name" value="HYDROLASE-RELATED"/>
    <property type="match status" value="1"/>
</dbReference>
<gene>
    <name evidence="3" type="ORF">BBK82_01755</name>
</gene>
<dbReference type="PRINTS" id="PR00111">
    <property type="entry name" value="ABHYDROLASE"/>
</dbReference>
<name>A0A1B2HB88_9PSEU</name>
<dbReference type="InterPro" id="IPR029058">
    <property type="entry name" value="AB_hydrolase_fold"/>
</dbReference>
<dbReference type="EMBL" id="CP016793">
    <property type="protein sequence ID" value="ANZ34987.1"/>
    <property type="molecule type" value="Genomic_DNA"/>
</dbReference>
<dbReference type="GO" id="GO:0004301">
    <property type="term" value="F:epoxide hydrolase activity"/>
    <property type="evidence" value="ECO:0007669"/>
    <property type="project" value="TreeGrafter"/>
</dbReference>
<evidence type="ECO:0000313" key="4">
    <source>
        <dbReference type="Proteomes" id="UP000093053"/>
    </source>
</evidence>